<keyword evidence="3" id="KW-0804">Transcription</keyword>
<accession>A0A4Z0PC41</accession>
<dbReference type="EMBL" id="SRLA01000001">
    <property type="protein sequence ID" value="TGE10204.1"/>
    <property type="molecule type" value="Genomic_DNA"/>
</dbReference>
<dbReference type="Pfam" id="PF12833">
    <property type="entry name" value="HTH_18"/>
    <property type="match status" value="1"/>
</dbReference>
<gene>
    <name evidence="6" type="ORF">EU556_05110</name>
</gene>
<dbReference type="PROSITE" id="PS01124">
    <property type="entry name" value="HTH_ARAC_FAMILY_2"/>
    <property type="match status" value="1"/>
</dbReference>
<feature type="domain" description="HTH araC/xylS-type" evidence="5">
    <location>
        <begin position="192"/>
        <end position="290"/>
    </location>
</feature>
<dbReference type="PANTHER" id="PTHR43280:SF32">
    <property type="entry name" value="TRANSCRIPTIONAL REGULATORY PROTEIN"/>
    <property type="match status" value="1"/>
</dbReference>
<evidence type="ECO:0000259" key="5">
    <source>
        <dbReference type="PROSITE" id="PS01124"/>
    </source>
</evidence>
<evidence type="ECO:0000256" key="3">
    <source>
        <dbReference type="ARBA" id="ARBA00023163"/>
    </source>
</evidence>
<keyword evidence="2" id="KW-0238">DNA-binding</keyword>
<keyword evidence="1" id="KW-0805">Transcription regulation</keyword>
<dbReference type="GO" id="GO:0043565">
    <property type="term" value="F:sequence-specific DNA binding"/>
    <property type="evidence" value="ECO:0007669"/>
    <property type="project" value="InterPro"/>
</dbReference>
<dbReference type="PANTHER" id="PTHR43280">
    <property type="entry name" value="ARAC-FAMILY TRANSCRIPTIONAL REGULATOR"/>
    <property type="match status" value="1"/>
</dbReference>
<dbReference type="OrthoDB" id="9793451at2"/>
<dbReference type="SMART" id="SM00342">
    <property type="entry name" value="HTH_ARAC"/>
    <property type="match status" value="1"/>
</dbReference>
<evidence type="ECO:0000256" key="1">
    <source>
        <dbReference type="ARBA" id="ARBA00023015"/>
    </source>
</evidence>
<proteinExistence type="predicted"/>
<dbReference type="SUPFAM" id="SSF46689">
    <property type="entry name" value="Homeodomain-like"/>
    <property type="match status" value="1"/>
</dbReference>
<dbReference type="InterPro" id="IPR009057">
    <property type="entry name" value="Homeodomain-like_sf"/>
</dbReference>
<protein>
    <submittedName>
        <fullName evidence="6">AraC family transcriptional regulator</fullName>
    </submittedName>
</protein>
<dbReference type="AlphaFoldDB" id="A0A4Z0PC41"/>
<evidence type="ECO:0000313" key="6">
    <source>
        <dbReference type="EMBL" id="TGE10204.1"/>
    </source>
</evidence>
<keyword evidence="7" id="KW-1185">Reference proteome</keyword>
<organism evidence="6 7">
    <name type="scientific">Hymenobacter fodinae</name>
    <dbReference type="NCBI Taxonomy" id="2510796"/>
    <lineage>
        <taxon>Bacteria</taxon>
        <taxon>Pseudomonadati</taxon>
        <taxon>Bacteroidota</taxon>
        <taxon>Cytophagia</taxon>
        <taxon>Cytophagales</taxon>
        <taxon>Hymenobacteraceae</taxon>
        <taxon>Hymenobacter</taxon>
    </lineage>
</organism>
<feature type="compositionally biased region" description="Polar residues" evidence="4">
    <location>
        <begin position="1"/>
        <end position="16"/>
    </location>
</feature>
<comment type="caution">
    <text evidence="6">The sequence shown here is derived from an EMBL/GenBank/DDBJ whole genome shotgun (WGS) entry which is preliminary data.</text>
</comment>
<reference evidence="6 7" key="1">
    <citation type="submission" date="2019-04" db="EMBL/GenBank/DDBJ databases">
        <authorList>
            <person name="Feng G."/>
            <person name="Zhang J."/>
            <person name="Zhu H."/>
        </authorList>
    </citation>
    <scope>NUCLEOTIDE SEQUENCE [LARGE SCALE GENOMIC DNA]</scope>
    <source>
        <strain evidence="6 7">92R-1</strain>
    </source>
</reference>
<evidence type="ECO:0000256" key="4">
    <source>
        <dbReference type="SAM" id="MobiDB-lite"/>
    </source>
</evidence>
<dbReference type="GO" id="GO:0003700">
    <property type="term" value="F:DNA-binding transcription factor activity"/>
    <property type="evidence" value="ECO:0007669"/>
    <property type="project" value="InterPro"/>
</dbReference>
<sequence>MYTLSSKQSIPVYTSERNPEAGNKPFTIVRSEGALVYEEDLLIPHRKAYHLLVFVKHNPGRHWVDMTPYERRDNALYFTAPHQILVKEAPTPFWGTFLTLTDEFLGLEQNASLQDLPLIQNPQNRHELLLTEADAAFVEEMLIKLHTEYYRPGEWQHRMLTGYLTVLLTHLSRLYTEQFNGAETAADKLLLKAYQAKIEEGFREMHEVGQYAALLHISAGHLSEVVKTQSGQPAIKHIHARLVLEARRMLFYTQQSVKEIAFDLGFAEASYFNRFFKRETGHTPAEYRTTIRKMYQ</sequence>
<feature type="region of interest" description="Disordered" evidence="4">
    <location>
        <begin position="1"/>
        <end position="24"/>
    </location>
</feature>
<evidence type="ECO:0000256" key="2">
    <source>
        <dbReference type="ARBA" id="ARBA00023125"/>
    </source>
</evidence>
<evidence type="ECO:0000313" key="7">
    <source>
        <dbReference type="Proteomes" id="UP000298337"/>
    </source>
</evidence>
<dbReference type="InterPro" id="IPR020449">
    <property type="entry name" value="Tscrpt_reg_AraC-type_HTH"/>
</dbReference>
<dbReference type="Proteomes" id="UP000298337">
    <property type="component" value="Unassembled WGS sequence"/>
</dbReference>
<dbReference type="InterPro" id="IPR018060">
    <property type="entry name" value="HTH_AraC"/>
</dbReference>
<dbReference type="PRINTS" id="PR00032">
    <property type="entry name" value="HTHARAC"/>
</dbReference>
<name>A0A4Z0PC41_9BACT</name>
<dbReference type="Gene3D" id="1.10.10.60">
    <property type="entry name" value="Homeodomain-like"/>
    <property type="match status" value="1"/>
</dbReference>
<dbReference type="RefSeq" id="WP_135431664.1">
    <property type="nucleotide sequence ID" value="NZ_SRLA01000001.1"/>
</dbReference>